<dbReference type="Pfam" id="PF09388">
    <property type="entry name" value="SpoOE-like"/>
    <property type="match status" value="1"/>
</dbReference>
<comment type="caution">
    <text evidence="1">The sequence shown here is derived from an EMBL/GenBank/DDBJ whole genome shotgun (WGS) entry which is preliminary data.</text>
</comment>
<proteinExistence type="predicted"/>
<dbReference type="Gene3D" id="4.10.280.10">
    <property type="entry name" value="Helix-loop-helix DNA-binding domain"/>
    <property type="match status" value="1"/>
</dbReference>
<organism evidence="1 2">
    <name type="scientific">Schinkia azotoformans MEV2011</name>
    <dbReference type="NCBI Taxonomy" id="1348973"/>
    <lineage>
        <taxon>Bacteria</taxon>
        <taxon>Bacillati</taxon>
        <taxon>Bacillota</taxon>
        <taxon>Bacilli</taxon>
        <taxon>Bacillales</taxon>
        <taxon>Bacillaceae</taxon>
        <taxon>Calidifontibacillus/Schinkia group</taxon>
        <taxon>Schinkia</taxon>
    </lineage>
</organism>
<dbReference type="EMBL" id="JJRY01000020">
    <property type="protein sequence ID" value="KEF36913.1"/>
    <property type="molecule type" value="Genomic_DNA"/>
</dbReference>
<dbReference type="RefSeq" id="WP_035197449.1">
    <property type="nucleotide sequence ID" value="NZ_JJRY01000020.1"/>
</dbReference>
<dbReference type="AlphaFoldDB" id="A0A072NJ27"/>
<dbReference type="InterPro" id="IPR018540">
    <property type="entry name" value="Spo0E-like"/>
</dbReference>
<dbReference type="SUPFAM" id="SSF140500">
    <property type="entry name" value="BAS1536-like"/>
    <property type="match status" value="1"/>
</dbReference>
<dbReference type="GO" id="GO:0043937">
    <property type="term" value="P:regulation of sporulation"/>
    <property type="evidence" value="ECO:0007669"/>
    <property type="project" value="InterPro"/>
</dbReference>
<name>A0A072NJ27_SCHAZ</name>
<dbReference type="Proteomes" id="UP000027936">
    <property type="component" value="Unassembled WGS sequence"/>
</dbReference>
<reference evidence="1 2" key="1">
    <citation type="submission" date="2014-04" db="EMBL/GenBank/DDBJ databases">
        <title>Draft genome sequence of Bacillus azotoformans MEV2011, a (co-) denitrifying strain unable to grow in the presence of oxygen.</title>
        <authorList>
            <person name="Nielsen M."/>
            <person name="Schreiber L."/>
            <person name="Finster K."/>
            <person name="Schramm A."/>
        </authorList>
    </citation>
    <scope>NUCLEOTIDE SEQUENCE [LARGE SCALE GENOMIC DNA]</scope>
    <source>
        <strain evidence="1 2">MEV2011</strain>
    </source>
</reference>
<accession>A0A072NJ27</accession>
<dbReference type="OrthoDB" id="1684520at2"/>
<sequence>MSINKNKQVKIEAKIEVLRNELIETGELYGYLHPKTIKISQQLDNIINEYQLMKLHLTR</sequence>
<evidence type="ECO:0000313" key="1">
    <source>
        <dbReference type="EMBL" id="KEF36913.1"/>
    </source>
</evidence>
<dbReference type="InterPro" id="IPR037208">
    <property type="entry name" value="Spo0E-like_sf"/>
</dbReference>
<dbReference type="PATRIC" id="fig|1348973.3.peg.3711"/>
<evidence type="ECO:0000313" key="2">
    <source>
        <dbReference type="Proteomes" id="UP000027936"/>
    </source>
</evidence>
<dbReference type="InterPro" id="IPR036638">
    <property type="entry name" value="HLH_DNA-bd_sf"/>
</dbReference>
<dbReference type="GO" id="GO:0046983">
    <property type="term" value="F:protein dimerization activity"/>
    <property type="evidence" value="ECO:0007669"/>
    <property type="project" value="InterPro"/>
</dbReference>
<gene>
    <name evidence="1" type="ORF">M670_03827</name>
</gene>
<protein>
    <submittedName>
        <fullName evidence="1">Spo0E like sporulation regulatory protein</fullName>
    </submittedName>
</protein>